<evidence type="ECO:0000313" key="9">
    <source>
        <dbReference type="EMBL" id="URI06409.1"/>
    </source>
</evidence>
<accession>A0ABY4S0S5</accession>
<evidence type="ECO:0000256" key="7">
    <source>
        <dbReference type="SAM" id="SignalP"/>
    </source>
</evidence>
<dbReference type="RefSeq" id="WP_250194672.1">
    <property type="nucleotide sequence ID" value="NZ_CP097635.1"/>
</dbReference>
<dbReference type="Pfam" id="PF13354">
    <property type="entry name" value="Beta-lactamase2"/>
    <property type="match status" value="1"/>
</dbReference>
<evidence type="ECO:0000256" key="5">
    <source>
        <dbReference type="ARBA" id="ARBA00023251"/>
    </source>
</evidence>
<keyword evidence="4 6" id="KW-0378">Hydrolase</keyword>
<evidence type="ECO:0000259" key="8">
    <source>
        <dbReference type="Pfam" id="PF13354"/>
    </source>
</evidence>
<dbReference type="InterPro" id="IPR045155">
    <property type="entry name" value="Beta-lactam_cat"/>
</dbReference>
<evidence type="ECO:0000256" key="1">
    <source>
        <dbReference type="ARBA" id="ARBA00001526"/>
    </source>
</evidence>
<comment type="catalytic activity">
    <reaction evidence="1 6">
        <text>a beta-lactam + H2O = a substituted beta-amino acid</text>
        <dbReference type="Rhea" id="RHEA:20401"/>
        <dbReference type="ChEBI" id="CHEBI:15377"/>
        <dbReference type="ChEBI" id="CHEBI:35627"/>
        <dbReference type="ChEBI" id="CHEBI:140347"/>
        <dbReference type="EC" id="3.5.2.6"/>
    </reaction>
</comment>
<feature type="domain" description="Beta-lactamase class A catalytic" evidence="8">
    <location>
        <begin position="51"/>
        <end position="268"/>
    </location>
</feature>
<dbReference type="Gene3D" id="3.40.710.10">
    <property type="entry name" value="DD-peptidase/beta-lactamase superfamily"/>
    <property type="match status" value="1"/>
</dbReference>
<organism evidence="9 10">
    <name type="scientific">Aquincola tertiaricarbonis</name>
    <dbReference type="NCBI Taxonomy" id="391953"/>
    <lineage>
        <taxon>Bacteria</taxon>
        <taxon>Pseudomonadati</taxon>
        <taxon>Pseudomonadota</taxon>
        <taxon>Betaproteobacteria</taxon>
        <taxon>Burkholderiales</taxon>
        <taxon>Sphaerotilaceae</taxon>
        <taxon>Aquincola</taxon>
    </lineage>
</organism>
<dbReference type="PRINTS" id="PR00118">
    <property type="entry name" value="BLACTAMASEA"/>
</dbReference>
<evidence type="ECO:0000256" key="6">
    <source>
        <dbReference type="RuleBase" id="RU361140"/>
    </source>
</evidence>
<feature type="chain" id="PRO_5045936009" description="Beta-lactamase" evidence="7">
    <location>
        <begin position="27"/>
        <end position="295"/>
    </location>
</feature>
<dbReference type="SUPFAM" id="SSF56601">
    <property type="entry name" value="beta-lactamase/transpeptidase-like"/>
    <property type="match status" value="1"/>
</dbReference>
<dbReference type="EC" id="3.5.2.6" evidence="3 6"/>
<protein>
    <recommendedName>
        <fullName evidence="3 6">Beta-lactamase</fullName>
        <ecNumber evidence="3 6">3.5.2.6</ecNumber>
    </recommendedName>
</protein>
<feature type="signal peptide" evidence="7">
    <location>
        <begin position="1"/>
        <end position="26"/>
    </location>
</feature>
<proteinExistence type="inferred from homology"/>
<sequence>MHRRHFAAGLGLAGLALAALGGPARAAQKTWGSEDEAAWALLEAGVGGRLGVAVLDTGTGQLSGQRLDERFPMCSTFKWLLAAHVLQRVDAGQERLDRRIVYGHEVLIEHSPVTRLHADGSGMTLAELCEATVTVSDNAAANLILQTLGGPAGLTTFVRTLGDHQTRLDRTEPTLNEATPGDPRDTTTPRAMAGALQRAVLGDALSPAGQGQLVRWLQATSTGFKRLRASVPAGWQAGDKTGTGARGTSNDVAVFWPPNAAPLVVCAYLTECTAEPPRRDAAIAGVGRRVVEAYR</sequence>
<name>A0ABY4S0S5_AQUTE</name>
<dbReference type="PANTHER" id="PTHR35333">
    <property type="entry name" value="BETA-LACTAMASE"/>
    <property type="match status" value="1"/>
</dbReference>
<dbReference type="PROSITE" id="PS00146">
    <property type="entry name" value="BETA_LACTAMASE_A"/>
    <property type="match status" value="1"/>
</dbReference>
<gene>
    <name evidence="9" type="primary">bla</name>
    <name evidence="9" type="ORF">MW290_10855</name>
</gene>
<evidence type="ECO:0000256" key="4">
    <source>
        <dbReference type="ARBA" id="ARBA00022801"/>
    </source>
</evidence>
<keyword evidence="10" id="KW-1185">Reference proteome</keyword>
<comment type="similarity">
    <text evidence="2 6">Belongs to the class-A beta-lactamase family.</text>
</comment>
<dbReference type="InterPro" id="IPR000871">
    <property type="entry name" value="Beta-lactam_class-A"/>
</dbReference>
<dbReference type="InterPro" id="IPR023650">
    <property type="entry name" value="Beta-lactam_class-A_AS"/>
</dbReference>
<dbReference type="PANTHER" id="PTHR35333:SF3">
    <property type="entry name" value="BETA-LACTAMASE-TYPE TRANSPEPTIDASE FOLD CONTAINING PROTEIN"/>
    <property type="match status" value="1"/>
</dbReference>
<dbReference type="EMBL" id="CP097635">
    <property type="protein sequence ID" value="URI06409.1"/>
    <property type="molecule type" value="Genomic_DNA"/>
</dbReference>
<evidence type="ECO:0000256" key="2">
    <source>
        <dbReference type="ARBA" id="ARBA00009009"/>
    </source>
</evidence>
<dbReference type="NCBIfam" id="NF033103">
    <property type="entry name" value="bla_class_A"/>
    <property type="match status" value="1"/>
</dbReference>
<evidence type="ECO:0000313" key="10">
    <source>
        <dbReference type="Proteomes" id="UP001056201"/>
    </source>
</evidence>
<dbReference type="InterPro" id="IPR012338">
    <property type="entry name" value="Beta-lactam/transpept-like"/>
</dbReference>
<dbReference type="Proteomes" id="UP001056201">
    <property type="component" value="Chromosome 1"/>
</dbReference>
<evidence type="ECO:0000256" key="3">
    <source>
        <dbReference type="ARBA" id="ARBA00012865"/>
    </source>
</evidence>
<dbReference type="GO" id="GO:0008800">
    <property type="term" value="F:beta-lactamase activity"/>
    <property type="evidence" value="ECO:0007669"/>
    <property type="project" value="UniProtKB-EC"/>
</dbReference>
<keyword evidence="5 6" id="KW-0046">Antibiotic resistance</keyword>
<keyword evidence="7" id="KW-0732">Signal</keyword>
<reference evidence="9" key="1">
    <citation type="submission" date="2022-05" db="EMBL/GenBank/DDBJ databases">
        <title>An RpoN-dependent PEP-CTERM gene is involved in floc formation of an Aquincola tertiaricarbonis strain.</title>
        <authorList>
            <person name="Qiu D."/>
            <person name="Xia M."/>
        </authorList>
    </citation>
    <scope>NUCLEOTIDE SEQUENCE</scope>
    <source>
        <strain evidence="9">RN12</strain>
    </source>
</reference>